<evidence type="ECO:0000256" key="1">
    <source>
        <dbReference type="SAM" id="SignalP"/>
    </source>
</evidence>
<protein>
    <submittedName>
        <fullName evidence="2">Uncharacterized protein</fullName>
    </submittedName>
</protein>
<keyword evidence="3" id="KW-1185">Reference proteome</keyword>
<dbReference type="EMBL" id="MU251760">
    <property type="protein sequence ID" value="KAG9229505.1"/>
    <property type="molecule type" value="Genomic_DNA"/>
</dbReference>
<dbReference type="Proteomes" id="UP000824998">
    <property type="component" value="Unassembled WGS sequence"/>
</dbReference>
<feature type="signal peptide" evidence="1">
    <location>
        <begin position="1"/>
        <end position="18"/>
    </location>
</feature>
<gene>
    <name evidence="2" type="ORF">BJ875DRAFT_474650</name>
</gene>
<dbReference type="AlphaFoldDB" id="A0A9P7YAH9"/>
<keyword evidence="1" id="KW-0732">Signal</keyword>
<evidence type="ECO:0000313" key="2">
    <source>
        <dbReference type="EMBL" id="KAG9229505.1"/>
    </source>
</evidence>
<comment type="caution">
    <text evidence="2">The sequence shown here is derived from an EMBL/GenBank/DDBJ whole genome shotgun (WGS) entry which is preliminary data.</text>
</comment>
<name>A0A9P7YAH9_9HELO</name>
<dbReference type="OrthoDB" id="3553614at2759"/>
<feature type="chain" id="PRO_5040270377" evidence="1">
    <location>
        <begin position="19"/>
        <end position="116"/>
    </location>
</feature>
<evidence type="ECO:0000313" key="3">
    <source>
        <dbReference type="Proteomes" id="UP000824998"/>
    </source>
</evidence>
<organism evidence="2 3">
    <name type="scientific">Amylocarpus encephaloides</name>
    <dbReference type="NCBI Taxonomy" id="45428"/>
    <lineage>
        <taxon>Eukaryota</taxon>
        <taxon>Fungi</taxon>
        <taxon>Dikarya</taxon>
        <taxon>Ascomycota</taxon>
        <taxon>Pezizomycotina</taxon>
        <taxon>Leotiomycetes</taxon>
        <taxon>Helotiales</taxon>
        <taxon>Helotiales incertae sedis</taxon>
        <taxon>Amylocarpus</taxon>
    </lineage>
</organism>
<reference evidence="2" key="1">
    <citation type="journal article" date="2021" name="IMA Fungus">
        <title>Genomic characterization of three marine fungi, including Emericellopsis atlantica sp. nov. with signatures of a generalist lifestyle and marine biomass degradation.</title>
        <authorList>
            <person name="Hagestad O.C."/>
            <person name="Hou L."/>
            <person name="Andersen J.H."/>
            <person name="Hansen E.H."/>
            <person name="Altermark B."/>
            <person name="Li C."/>
            <person name="Kuhnert E."/>
            <person name="Cox R.J."/>
            <person name="Crous P.W."/>
            <person name="Spatafora J.W."/>
            <person name="Lail K."/>
            <person name="Amirebrahimi M."/>
            <person name="Lipzen A."/>
            <person name="Pangilinan J."/>
            <person name="Andreopoulos W."/>
            <person name="Hayes R.D."/>
            <person name="Ng V."/>
            <person name="Grigoriev I.V."/>
            <person name="Jackson S.A."/>
            <person name="Sutton T.D.S."/>
            <person name="Dobson A.D.W."/>
            <person name="Rama T."/>
        </authorList>
    </citation>
    <scope>NUCLEOTIDE SEQUENCE</scope>
    <source>
        <strain evidence="2">TRa018bII</strain>
    </source>
</reference>
<proteinExistence type="predicted"/>
<sequence length="116" mass="12165">MQLSTTMAAALLASLTSATVFQGVRTGTDGSKSQVAYTNGTPDICSGFTTIRQGDGNPCGINFCVDGNNCGFNLQGCGGNNFHLERNGAFNSICRFEPKRIACSGGVVIQQNWNCS</sequence>
<accession>A0A9P7YAH9</accession>